<dbReference type="RefSeq" id="WP_011564098.1">
    <property type="nucleotide sequence ID" value="NC_008148.1"/>
</dbReference>
<dbReference type="SUPFAM" id="SSF53474">
    <property type="entry name" value="alpha/beta-Hydrolases"/>
    <property type="match status" value="1"/>
</dbReference>
<dbReference type="PANTHER" id="PTHR43798:SF5">
    <property type="entry name" value="MONOACYLGLYCEROL LIPASE ABHD6"/>
    <property type="match status" value="1"/>
</dbReference>
<evidence type="ECO:0000256" key="1">
    <source>
        <dbReference type="SAM" id="MobiDB-lite"/>
    </source>
</evidence>
<proteinExistence type="predicted"/>
<evidence type="ECO:0000313" key="4">
    <source>
        <dbReference type="Proteomes" id="UP000006637"/>
    </source>
</evidence>
<keyword evidence="4" id="KW-1185">Reference proteome</keyword>
<dbReference type="AlphaFoldDB" id="Q1AWZ8"/>
<feature type="compositionally biased region" description="Basic and acidic residues" evidence="1">
    <location>
        <begin position="379"/>
        <end position="405"/>
    </location>
</feature>
<dbReference type="PANTHER" id="PTHR43798">
    <property type="entry name" value="MONOACYLGLYCEROL LIPASE"/>
    <property type="match status" value="1"/>
</dbReference>
<dbReference type="GO" id="GO:0047372">
    <property type="term" value="F:monoacylglycerol lipase activity"/>
    <property type="evidence" value="ECO:0007669"/>
    <property type="project" value="TreeGrafter"/>
</dbReference>
<dbReference type="Gene3D" id="3.40.50.1820">
    <property type="entry name" value="alpha/beta hydrolase"/>
    <property type="match status" value="1"/>
</dbReference>
<dbReference type="eggNOG" id="COG2267">
    <property type="taxonomic scope" value="Bacteria"/>
</dbReference>
<dbReference type="HOGENOM" id="CLU_679498_0_0_11"/>
<dbReference type="STRING" id="266117.Rxyl_1114"/>
<keyword evidence="3" id="KW-0378">Hydrolase</keyword>
<evidence type="ECO:0000259" key="2">
    <source>
        <dbReference type="Pfam" id="PF00561"/>
    </source>
</evidence>
<sequence length="405" mass="43773">MSTALIIVFVAALLLVGVSLALGRMTHQVESAPETEFLELEGTWVRYGVTGGGPPVVLVHGWLSSSRIWDQLAGRLAQRFTVYTLDLSGFGDSDKPLSGYGIRYGSRLLYAFCAHFGLTHASVVGHDLGANMAIKLAADHPDVVGRLVVVAAPAQEDQIDLPTPLWLATLPVVGPLFYMLGKVLRPVRVLWMRPFVADPDDLPEDVVEDAARSTPAAVSKTLRVARRELSGGRLARQARMVRVPALIVAGEEDQIVDPHSAAVWGRSLDQSEVCLMDGCGHLPMVERVAEFNAQVLAFLTGDARYLDYVERFPGPPAGEEPTEPVEPVPEEGAGEGTGGPGEREEIGGLRNGRSGPRAGGERLFPDLPENLFEWPGSWEEFRSGRRRRSGDEEPGGREGEAGSSR</sequence>
<dbReference type="GO" id="GO:0046464">
    <property type="term" value="P:acylglycerol catabolic process"/>
    <property type="evidence" value="ECO:0007669"/>
    <property type="project" value="TreeGrafter"/>
</dbReference>
<organism evidence="3 4">
    <name type="scientific">Rubrobacter xylanophilus (strain DSM 9941 / JCM 11954 / NBRC 16129 / PRD-1)</name>
    <dbReference type="NCBI Taxonomy" id="266117"/>
    <lineage>
        <taxon>Bacteria</taxon>
        <taxon>Bacillati</taxon>
        <taxon>Actinomycetota</taxon>
        <taxon>Rubrobacteria</taxon>
        <taxon>Rubrobacterales</taxon>
        <taxon>Rubrobacteraceae</taxon>
        <taxon>Rubrobacter</taxon>
    </lineage>
</organism>
<dbReference type="InterPro" id="IPR000073">
    <property type="entry name" value="AB_hydrolase_1"/>
</dbReference>
<name>Q1AWZ8_RUBXD</name>
<protein>
    <submittedName>
        <fullName evidence="3">Alpha/beta hydrolase fold</fullName>
    </submittedName>
</protein>
<dbReference type="EMBL" id="CP000386">
    <property type="protein sequence ID" value="ABG04080.1"/>
    <property type="molecule type" value="Genomic_DNA"/>
</dbReference>
<dbReference type="InterPro" id="IPR000639">
    <property type="entry name" value="Epox_hydrolase-like"/>
</dbReference>
<evidence type="ECO:0000313" key="3">
    <source>
        <dbReference type="EMBL" id="ABG04080.1"/>
    </source>
</evidence>
<dbReference type="GO" id="GO:0016020">
    <property type="term" value="C:membrane"/>
    <property type="evidence" value="ECO:0007669"/>
    <property type="project" value="TreeGrafter"/>
</dbReference>
<dbReference type="Pfam" id="PF00561">
    <property type="entry name" value="Abhydrolase_1"/>
    <property type="match status" value="1"/>
</dbReference>
<feature type="compositionally biased region" description="Acidic residues" evidence="1">
    <location>
        <begin position="320"/>
        <end position="333"/>
    </location>
</feature>
<dbReference type="InterPro" id="IPR050266">
    <property type="entry name" value="AB_hydrolase_sf"/>
</dbReference>
<accession>Q1AWZ8</accession>
<dbReference type="PRINTS" id="PR00111">
    <property type="entry name" value="ABHYDROLASE"/>
</dbReference>
<dbReference type="KEGG" id="rxy:Rxyl_1114"/>
<gene>
    <name evidence="3" type="ordered locus">Rxyl_1114</name>
</gene>
<dbReference type="OrthoDB" id="27092at2"/>
<dbReference type="PhylomeDB" id="Q1AWZ8"/>
<dbReference type="Proteomes" id="UP000006637">
    <property type="component" value="Chromosome"/>
</dbReference>
<feature type="domain" description="AB hydrolase-1" evidence="2">
    <location>
        <begin position="54"/>
        <end position="286"/>
    </location>
</feature>
<dbReference type="InterPro" id="IPR029058">
    <property type="entry name" value="AB_hydrolase_fold"/>
</dbReference>
<dbReference type="ESTHER" id="rubxd-Q1AWZ8">
    <property type="family name" value="AlphaBeta_hydrolase"/>
</dbReference>
<dbReference type="PRINTS" id="PR00412">
    <property type="entry name" value="EPOXHYDRLASE"/>
</dbReference>
<reference evidence="3 4" key="1">
    <citation type="submission" date="2006-06" db="EMBL/GenBank/DDBJ databases">
        <title>Complete sequence of Rubrobacter xylanophilus DSM 9941.</title>
        <authorList>
            <consortium name="US DOE Joint Genome Institute"/>
            <person name="Copeland A."/>
            <person name="Lucas S."/>
            <person name="Lapidus A."/>
            <person name="Barry K."/>
            <person name="Detter J.C."/>
            <person name="Glavina del Rio T."/>
            <person name="Hammon N."/>
            <person name="Israni S."/>
            <person name="Dalin E."/>
            <person name="Tice H."/>
            <person name="Pitluck S."/>
            <person name="Munk A.C."/>
            <person name="Brettin T."/>
            <person name="Bruce D."/>
            <person name="Han C."/>
            <person name="Tapia R."/>
            <person name="Gilna P."/>
            <person name="Schmutz J."/>
            <person name="Larimer F."/>
            <person name="Land M."/>
            <person name="Hauser L."/>
            <person name="Kyrpides N."/>
            <person name="Lykidis A."/>
            <person name="da Costa M.S."/>
            <person name="Rainey F.A."/>
            <person name="Empadinhas N."/>
            <person name="Jolivet E."/>
            <person name="Battista J.R."/>
            <person name="Richardson P."/>
        </authorList>
    </citation>
    <scope>NUCLEOTIDE SEQUENCE [LARGE SCALE GENOMIC DNA]</scope>
    <source>
        <strain evidence="4">DSM 9941 / NBRC 16129 / PRD-1</strain>
    </source>
</reference>
<feature type="region of interest" description="Disordered" evidence="1">
    <location>
        <begin position="311"/>
        <end position="405"/>
    </location>
</feature>